<feature type="region of interest" description="Disordered" evidence="1">
    <location>
        <begin position="378"/>
        <end position="425"/>
    </location>
</feature>
<organism evidence="2 3">
    <name type="scientific">Kibdelosporangium aridum</name>
    <dbReference type="NCBI Taxonomy" id="2030"/>
    <lineage>
        <taxon>Bacteria</taxon>
        <taxon>Bacillati</taxon>
        <taxon>Actinomycetota</taxon>
        <taxon>Actinomycetes</taxon>
        <taxon>Pseudonocardiales</taxon>
        <taxon>Pseudonocardiaceae</taxon>
        <taxon>Kibdelosporangium</taxon>
    </lineage>
</organism>
<gene>
    <name evidence="2" type="ORF">DMH04_35875</name>
</gene>
<feature type="compositionally biased region" description="Basic and acidic residues" evidence="1">
    <location>
        <begin position="389"/>
        <end position="405"/>
    </location>
</feature>
<dbReference type="EMBL" id="QHKI01000042">
    <property type="protein sequence ID" value="RSM77023.1"/>
    <property type="molecule type" value="Genomic_DNA"/>
</dbReference>
<dbReference type="Proteomes" id="UP000287547">
    <property type="component" value="Unassembled WGS sequence"/>
</dbReference>
<evidence type="ECO:0000313" key="3">
    <source>
        <dbReference type="Proteomes" id="UP000287547"/>
    </source>
</evidence>
<evidence type="ECO:0000313" key="2">
    <source>
        <dbReference type="EMBL" id="RSM77023.1"/>
    </source>
</evidence>
<dbReference type="AlphaFoldDB" id="A0A428YZX7"/>
<dbReference type="RefSeq" id="WP_063758553.1">
    <property type="nucleotide sequence ID" value="NZ_QHKI01000042.1"/>
</dbReference>
<reference evidence="2 3" key="1">
    <citation type="submission" date="2018-05" db="EMBL/GenBank/DDBJ databases">
        <title>Evolution of GPA BGCs.</title>
        <authorList>
            <person name="Waglechner N."/>
            <person name="Wright G.D."/>
        </authorList>
    </citation>
    <scope>NUCLEOTIDE SEQUENCE [LARGE SCALE GENOMIC DNA]</scope>
    <source>
        <strain evidence="2 3">A82846</strain>
    </source>
</reference>
<evidence type="ECO:0008006" key="4">
    <source>
        <dbReference type="Google" id="ProtNLM"/>
    </source>
</evidence>
<dbReference type="OrthoDB" id="56224at2"/>
<sequence length="425" mass="46193">MQTFIEVPFVLDGQKVIPDGVIKVVRGSKTWTALVEVKTGTNELRAEQLEAYLEVAREQDFDALITISNEIPPGHGQHPAKLDKRKLKKVALHHIPWTKVLYEAVLQKEHRGVADPDQAWVLGELIRYLEYPKSGAMAFDDMGSSWVTVRDSVRAGTLRGGDAPASEVALRFDALMSFAALQLGRKLGTEVITVLSRKEIAEPQLRLQAQVTQLSETGTLSAAIRIPDTVGLLTVTADLRANQVICHIDVDAPREGRGSTRVNWLVRQLKNAPQTARIDAFQLHGRGAGASELLGRVREDPKVLLGDSSKELKSFRVALMAPMGVKRGVGKGAFIDSVLSALGSFYEDVVQHLKAWTPAPPKVRSEIPTESAAVIDPGLVSSALSSQDGAERVDDAPVETEKREPSLVVLPEAEQYEPTASSSVG</sequence>
<proteinExistence type="predicted"/>
<protein>
    <recommendedName>
        <fullName evidence="4">Stress response protein</fullName>
    </recommendedName>
</protein>
<comment type="caution">
    <text evidence="2">The sequence shown here is derived from an EMBL/GenBank/DDBJ whole genome shotgun (WGS) entry which is preliminary data.</text>
</comment>
<evidence type="ECO:0000256" key="1">
    <source>
        <dbReference type="SAM" id="MobiDB-lite"/>
    </source>
</evidence>
<accession>A0A428YZX7</accession>
<name>A0A428YZX7_KIBAR</name>